<evidence type="ECO:0000256" key="1">
    <source>
        <dbReference type="SAM" id="SignalP"/>
    </source>
</evidence>
<feature type="signal peptide" evidence="1">
    <location>
        <begin position="1"/>
        <end position="28"/>
    </location>
</feature>
<keyword evidence="1" id="KW-0732">Signal</keyword>
<reference evidence="2 3" key="1">
    <citation type="submission" date="2024-09" db="EMBL/GenBank/DDBJ databases">
        <title>Chromosome-scale assembly of Riccia fluitans.</title>
        <authorList>
            <person name="Paukszto L."/>
            <person name="Sawicki J."/>
            <person name="Karawczyk K."/>
            <person name="Piernik-Szablinska J."/>
            <person name="Szczecinska M."/>
            <person name="Mazdziarz M."/>
        </authorList>
    </citation>
    <scope>NUCLEOTIDE SEQUENCE [LARGE SCALE GENOMIC DNA]</scope>
    <source>
        <strain evidence="2">Rf_01</strain>
        <tissue evidence="2">Aerial parts of the thallus</tissue>
    </source>
</reference>
<sequence>MGRMTLLYEGPGLLSLVGLAGLVQSSVGWELPDSSMDLNGENEGTFKATCGKRSTPNLEVRFVNLFSETPSALAFLVSISSTME</sequence>
<gene>
    <name evidence="2" type="ORF">R1flu_028746</name>
</gene>
<organism evidence="2 3">
    <name type="scientific">Riccia fluitans</name>
    <dbReference type="NCBI Taxonomy" id="41844"/>
    <lineage>
        <taxon>Eukaryota</taxon>
        <taxon>Viridiplantae</taxon>
        <taxon>Streptophyta</taxon>
        <taxon>Embryophyta</taxon>
        <taxon>Marchantiophyta</taxon>
        <taxon>Marchantiopsida</taxon>
        <taxon>Marchantiidae</taxon>
        <taxon>Marchantiales</taxon>
        <taxon>Ricciaceae</taxon>
        <taxon>Riccia</taxon>
    </lineage>
</organism>
<evidence type="ECO:0000313" key="3">
    <source>
        <dbReference type="Proteomes" id="UP001605036"/>
    </source>
</evidence>
<keyword evidence="3" id="KW-1185">Reference proteome</keyword>
<feature type="chain" id="PRO_5044808760" evidence="1">
    <location>
        <begin position="29"/>
        <end position="84"/>
    </location>
</feature>
<accession>A0ABD1XN76</accession>
<dbReference type="AlphaFoldDB" id="A0ABD1XN76"/>
<comment type="caution">
    <text evidence="2">The sequence shown here is derived from an EMBL/GenBank/DDBJ whole genome shotgun (WGS) entry which is preliminary data.</text>
</comment>
<protein>
    <submittedName>
        <fullName evidence="2">Uncharacterized protein</fullName>
    </submittedName>
</protein>
<proteinExistence type="predicted"/>
<dbReference type="EMBL" id="JBHFFA010000008">
    <property type="protein sequence ID" value="KAL2610173.1"/>
    <property type="molecule type" value="Genomic_DNA"/>
</dbReference>
<dbReference type="Proteomes" id="UP001605036">
    <property type="component" value="Unassembled WGS sequence"/>
</dbReference>
<evidence type="ECO:0000313" key="2">
    <source>
        <dbReference type="EMBL" id="KAL2610173.1"/>
    </source>
</evidence>
<name>A0ABD1XN76_9MARC</name>